<dbReference type="Pfam" id="PF00505">
    <property type="entry name" value="HMG_box"/>
    <property type="match status" value="1"/>
</dbReference>
<dbReference type="Pfam" id="PF00536">
    <property type="entry name" value="SAM_1"/>
    <property type="match status" value="1"/>
</dbReference>
<feature type="DNA-binding region" description="HMG box" evidence="3">
    <location>
        <begin position="118"/>
        <end position="184"/>
    </location>
</feature>
<evidence type="ECO:0000313" key="6">
    <source>
        <dbReference type="EMBL" id="KAL1304592.1"/>
    </source>
</evidence>
<dbReference type="SMART" id="SM00398">
    <property type="entry name" value="HMG"/>
    <property type="match status" value="1"/>
</dbReference>
<feature type="region of interest" description="Disordered" evidence="4">
    <location>
        <begin position="325"/>
        <end position="375"/>
    </location>
</feature>
<dbReference type="InterPro" id="IPR036910">
    <property type="entry name" value="HMG_box_dom_sf"/>
</dbReference>
<evidence type="ECO:0000256" key="3">
    <source>
        <dbReference type="PROSITE-ProRule" id="PRU00267"/>
    </source>
</evidence>
<evidence type="ECO:0000256" key="2">
    <source>
        <dbReference type="ARBA" id="ARBA00023242"/>
    </source>
</evidence>
<dbReference type="Gene3D" id="1.10.150.50">
    <property type="entry name" value="Transcription Factor, Ets-1"/>
    <property type="match status" value="1"/>
</dbReference>
<feature type="compositionally biased region" description="Polar residues" evidence="4">
    <location>
        <begin position="258"/>
        <end position="267"/>
    </location>
</feature>
<feature type="region of interest" description="Disordered" evidence="4">
    <location>
        <begin position="203"/>
        <end position="224"/>
    </location>
</feature>
<dbReference type="SUPFAM" id="SSF47095">
    <property type="entry name" value="HMG-box"/>
    <property type="match status" value="1"/>
</dbReference>
<evidence type="ECO:0000259" key="5">
    <source>
        <dbReference type="PROSITE" id="PS50118"/>
    </source>
</evidence>
<evidence type="ECO:0000313" key="7">
    <source>
        <dbReference type="Proteomes" id="UP001562354"/>
    </source>
</evidence>
<feature type="domain" description="HMG box" evidence="5">
    <location>
        <begin position="118"/>
        <end position="184"/>
    </location>
</feature>
<accession>A0ABR3PEK5</accession>
<dbReference type="PANTHER" id="PTHR46040">
    <property type="entry name" value="HIGH MOBILITY GROUP PROTEIN 2"/>
    <property type="match status" value="1"/>
</dbReference>
<name>A0ABR3PEK5_9PEZI</name>
<reference evidence="6 7" key="1">
    <citation type="submission" date="2024-07" db="EMBL/GenBank/DDBJ databases">
        <title>Draft sequence of the Neodothiora populina.</title>
        <authorList>
            <person name="Drown D.D."/>
            <person name="Schuette U.S."/>
            <person name="Buechlein A.B."/>
            <person name="Rusch D.R."/>
            <person name="Winton L.W."/>
            <person name="Adams G.A."/>
        </authorList>
    </citation>
    <scope>NUCLEOTIDE SEQUENCE [LARGE SCALE GENOMIC DNA]</scope>
    <source>
        <strain evidence="6 7">CPC 39397</strain>
    </source>
</reference>
<dbReference type="GeneID" id="95977262"/>
<dbReference type="EMBL" id="JBFMKM010000008">
    <property type="protein sequence ID" value="KAL1304592.1"/>
    <property type="molecule type" value="Genomic_DNA"/>
</dbReference>
<dbReference type="RefSeq" id="XP_069200867.1">
    <property type="nucleotide sequence ID" value="XM_069343051.1"/>
</dbReference>
<dbReference type="PANTHER" id="PTHR46040:SF3">
    <property type="entry name" value="HIGH MOBILITY GROUP PROTEIN 2"/>
    <property type="match status" value="1"/>
</dbReference>
<organism evidence="6 7">
    <name type="scientific">Neodothiora populina</name>
    <dbReference type="NCBI Taxonomy" id="2781224"/>
    <lineage>
        <taxon>Eukaryota</taxon>
        <taxon>Fungi</taxon>
        <taxon>Dikarya</taxon>
        <taxon>Ascomycota</taxon>
        <taxon>Pezizomycotina</taxon>
        <taxon>Dothideomycetes</taxon>
        <taxon>Dothideomycetidae</taxon>
        <taxon>Dothideales</taxon>
        <taxon>Dothioraceae</taxon>
        <taxon>Neodothiora</taxon>
    </lineage>
</organism>
<keyword evidence="1 3" id="KW-0238">DNA-binding</keyword>
<sequence>MLEHLGLTQYLQVFIDEGFDSWETLCDITESDLDTLHVKLGHRRKLQRAIIEARGRTRDNVTLGAPSRLGSGEETYRSDLEDDHLAREQRSRIANNLSNLGGQKRRYRRHPKPDEHAPERPPSAYVLFSNQMRDELKGQDLGFSEIAKIVGERWQNSAPTEKEPCEREAQATKEKYAADLKEYKRTTHYADYQAYLADFKAKHGSQSENKRSKVEHSSSITVPSSAQDSGVLAWVAQSSPISEKQESPNQYQWHSHYSPTMQRQSYPGTKPDLQLSRDESSSSGTYSTPLTIPTPRTDSCTGSTVWKGFPAHTVPDQPCHGYPSANNHNYAIPHSQSATRLPQPSDNDYPPSAPQLVPRGNSELPPLQREEMQPDTGTGHILEPAPWSSSNITSNRMLPLPSTLSRADSRLQQARYVNETRSYINAAYADSGSKAASSSSIATLLAAGNTLALNSPKDHALVGKGDGSVARDDMMMMEQEQVLMGPTNTEPAEQRNK</sequence>
<dbReference type="CDD" id="cd09487">
    <property type="entry name" value="SAM_superfamily"/>
    <property type="match status" value="1"/>
</dbReference>
<protein>
    <recommendedName>
        <fullName evidence="5">HMG box domain-containing protein</fullName>
    </recommendedName>
</protein>
<keyword evidence="7" id="KW-1185">Reference proteome</keyword>
<evidence type="ECO:0000256" key="4">
    <source>
        <dbReference type="SAM" id="MobiDB-lite"/>
    </source>
</evidence>
<comment type="caution">
    <text evidence="6">The sequence shown here is derived from an EMBL/GenBank/DDBJ whole genome shotgun (WGS) entry which is preliminary data.</text>
</comment>
<feature type="compositionally biased region" description="Polar residues" evidence="4">
    <location>
        <begin position="325"/>
        <end position="346"/>
    </location>
</feature>
<dbReference type="InterPro" id="IPR051965">
    <property type="entry name" value="ChromReg_NeuronalGeneExpr"/>
</dbReference>
<gene>
    <name evidence="6" type="ORF">AAFC00_003561</name>
</gene>
<dbReference type="InterPro" id="IPR001660">
    <property type="entry name" value="SAM"/>
</dbReference>
<proteinExistence type="predicted"/>
<dbReference type="Gene3D" id="1.10.30.10">
    <property type="entry name" value="High mobility group box domain"/>
    <property type="match status" value="1"/>
</dbReference>
<dbReference type="SUPFAM" id="SSF47769">
    <property type="entry name" value="SAM/Pointed domain"/>
    <property type="match status" value="1"/>
</dbReference>
<keyword evidence="2 3" id="KW-0539">Nucleus</keyword>
<feature type="compositionally biased region" description="Polar residues" evidence="4">
    <location>
        <begin position="281"/>
        <end position="300"/>
    </location>
</feature>
<dbReference type="InterPro" id="IPR009071">
    <property type="entry name" value="HMG_box_dom"/>
</dbReference>
<dbReference type="PROSITE" id="PS50118">
    <property type="entry name" value="HMG_BOX_2"/>
    <property type="match status" value="1"/>
</dbReference>
<dbReference type="InterPro" id="IPR013761">
    <property type="entry name" value="SAM/pointed_sf"/>
</dbReference>
<dbReference type="Proteomes" id="UP001562354">
    <property type="component" value="Unassembled WGS sequence"/>
</dbReference>
<feature type="region of interest" description="Disordered" evidence="4">
    <location>
        <begin position="95"/>
        <end position="122"/>
    </location>
</feature>
<evidence type="ECO:0000256" key="1">
    <source>
        <dbReference type="ARBA" id="ARBA00023125"/>
    </source>
</evidence>
<feature type="region of interest" description="Disordered" evidence="4">
    <location>
        <begin position="258"/>
        <end position="300"/>
    </location>
</feature>